<accession>A0AAP0IGC3</accession>
<dbReference type="PANTHER" id="PTHR11732">
    <property type="entry name" value="ALDO/KETO REDUCTASE"/>
    <property type="match status" value="1"/>
</dbReference>
<evidence type="ECO:0000256" key="13">
    <source>
        <dbReference type="PIRSR" id="PIRSR000097-2"/>
    </source>
</evidence>
<reference evidence="16 17" key="1">
    <citation type="submission" date="2024-01" db="EMBL/GenBank/DDBJ databases">
        <title>Genome assemblies of Stephania.</title>
        <authorList>
            <person name="Yang L."/>
        </authorList>
    </citation>
    <scope>NUCLEOTIDE SEQUENCE [LARGE SCALE GENOMIC DNA]</scope>
    <source>
        <strain evidence="16">YNDBR</strain>
        <tissue evidence="16">Leaf</tissue>
    </source>
</reference>
<comment type="subcellular location">
    <subcellularLocation>
        <location evidence="1">Cytoplasm</location>
        <location evidence="1">Cytosol</location>
    </subcellularLocation>
</comment>
<evidence type="ECO:0000256" key="12">
    <source>
        <dbReference type="PIRSR" id="PIRSR000097-1"/>
    </source>
</evidence>
<evidence type="ECO:0000256" key="10">
    <source>
        <dbReference type="ARBA" id="ARBA00060571"/>
    </source>
</evidence>
<keyword evidence="17" id="KW-1185">Reference proteome</keyword>
<comment type="pathway">
    <text evidence="10">Alkaloid biosynthesis; morphine biosynthesis.</text>
</comment>
<evidence type="ECO:0000259" key="15">
    <source>
        <dbReference type="Pfam" id="PF00248"/>
    </source>
</evidence>
<dbReference type="Proteomes" id="UP001420932">
    <property type="component" value="Unassembled WGS sequence"/>
</dbReference>
<sequence>MGYCGVTIPVVALNSGYDMPMIAAGTAIAPPFPTGQPKAAVLDAIEAGYRYIDTAAMYGTEEAVGAAIKEARERGLIKNRQDLFITTKLWCNNAHPDRVLPAIRESLRKLGLEYVDLYLIHAPVTLESHVSDFTSCKKDEISPLDIKTVWAAMEEVQKLGLAKSIGVSNFTCKKLTELLDHAKTIPAVNQVEMHPALRQKRVREFCKAKGIHVSAYSPLGGKEWGFDVVLGNELLKDIAHNKEKSAAQIALRWGHEQGVSLITKSFNKRRLEENLDIFDWKLTKEELEKIALFPQTRIGTFSEFVVPGGPFLESSLLEIGHDKLCGEAF</sequence>
<keyword evidence="4" id="KW-0017">Alkaloid metabolism</keyword>
<dbReference type="EMBL" id="JBBNAF010000009">
    <property type="protein sequence ID" value="KAK9114958.1"/>
    <property type="molecule type" value="Genomic_DNA"/>
</dbReference>
<dbReference type="PROSITE" id="PS00062">
    <property type="entry name" value="ALDOKETO_REDUCTASE_2"/>
    <property type="match status" value="1"/>
</dbReference>
<evidence type="ECO:0000256" key="1">
    <source>
        <dbReference type="ARBA" id="ARBA00004514"/>
    </source>
</evidence>
<evidence type="ECO:0000256" key="8">
    <source>
        <dbReference type="ARBA" id="ARBA00051402"/>
    </source>
</evidence>
<evidence type="ECO:0000256" key="5">
    <source>
        <dbReference type="ARBA" id="ARBA00022857"/>
    </source>
</evidence>
<feature type="binding site" evidence="13">
    <location>
        <position position="121"/>
    </location>
    <ligand>
        <name>substrate</name>
    </ligand>
</feature>
<feature type="active site" description="Proton donor" evidence="12">
    <location>
        <position position="58"/>
    </location>
</feature>
<dbReference type="GO" id="GO:0005829">
    <property type="term" value="C:cytosol"/>
    <property type="evidence" value="ECO:0007669"/>
    <property type="project" value="UniProtKB-SubCell"/>
</dbReference>
<feature type="site" description="Lowers pKa of active site Tyr" evidence="14">
    <location>
        <position position="88"/>
    </location>
</feature>
<evidence type="ECO:0000256" key="9">
    <source>
        <dbReference type="ARBA" id="ARBA00052305"/>
    </source>
</evidence>
<comment type="catalytic activity">
    <reaction evidence="7">
        <text>morphine + NADP(+) = morphinone + NADPH + H(+)</text>
        <dbReference type="Rhea" id="RHEA:14321"/>
        <dbReference type="ChEBI" id="CHEBI:15378"/>
        <dbReference type="ChEBI" id="CHEBI:57728"/>
        <dbReference type="ChEBI" id="CHEBI:57783"/>
        <dbReference type="ChEBI" id="CHEBI:58097"/>
        <dbReference type="ChEBI" id="CHEBI:58349"/>
    </reaction>
    <physiologicalReaction direction="left-to-right" evidence="7">
        <dbReference type="Rhea" id="RHEA:14322"/>
    </physiologicalReaction>
    <physiologicalReaction direction="right-to-left" evidence="7">
        <dbReference type="Rhea" id="RHEA:14323"/>
    </physiologicalReaction>
</comment>
<dbReference type="InterPro" id="IPR020471">
    <property type="entry name" value="AKR"/>
</dbReference>
<evidence type="ECO:0000256" key="14">
    <source>
        <dbReference type="PIRSR" id="PIRSR000097-3"/>
    </source>
</evidence>
<evidence type="ECO:0000256" key="4">
    <source>
        <dbReference type="ARBA" id="ARBA00022589"/>
    </source>
</evidence>
<dbReference type="GO" id="GO:0047036">
    <property type="term" value="F:codeinone reductase (NADPH) activity"/>
    <property type="evidence" value="ECO:0007669"/>
    <property type="project" value="UniProtKB-EC"/>
</dbReference>
<comment type="caution">
    <text evidence="16">The sequence shown here is derived from an EMBL/GenBank/DDBJ whole genome shotgun (WGS) entry which is preliminary data.</text>
</comment>
<dbReference type="FunFam" id="3.20.20.100:FF:000013">
    <property type="entry name" value="NADPH-dependent codeinone reductase 1-1"/>
    <property type="match status" value="1"/>
</dbReference>
<evidence type="ECO:0000313" key="17">
    <source>
        <dbReference type="Proteomes" id="UP001420932"/>
    </source>
</evidence>
<evidence type="ECO:0000256" key="7">
    <source>
        <dbReference type="ARBA" id="ARBA00050731"/>
    </source>
</evidence>
<dbReference type="Gene3D" id="3.20.20.100">
    <property type="entry name" value="NADP-dependent oxidoreductase domain"/>
    <property type="match status" value="1"/>
</dbReference>
<evidence type="ECO:0000256" key="11">
    <source>
        <dbReference type="ARBA" id="ARBA00066826"/>
    </source>
</evidence>
<dbReference type="InterPro" id="IPR018170">
    <property type="entry name" value="Aldo/ket_reductase_CS"/>
</dbReference>
<evidence type="ECO:0000256" key="3">
    <source>
        <dbReference type="ARBA" id="ARBA00022490"/>
    </source>
</evidence>
<evidence type="ECO:0000256" key="2">
    <source>
        <dbReference type="ARBA" id="ARBA00007905"/>
    </source>
</evidence>
<protein>
    <recommendedName>
        <fullName evidence="11">codeinone reductase (NADPH)</fullName>
        <ecNumber evidence="11">1.1.1.247</ecNumber>
    </recommendedName>
</protein>
<evidence type="ECO:0000313" key="16">
    <source>
        <dbReference type="EMBL" id="KAK9114958.1"/>
    </source>
</evidence>
<keyword evidence="5" id="KW-0521">NADP</keyword>
<gene>
    <name evidence="16" type="ORF">Syun_021755</name>
</gene>
<comment type="catalytic activity">
    <reaction evidence="8">
        <text>neopine + NADP(+) = neopinone + NADPH + H(+)</text>
        <dbReference type="Rhea" id="RHEA:75135"/>
        <dbReference type="ChEBI" id="CHEBI:15378"/>
        <dbReference type="ChEBI" id="CHEBI:57783"/>
        <dbReference type="ChEBI" id="CHEBI:58349"/>
        <dbReference type="ChEBI" id="CHEBI:59950"/>
        <dbReference type="ChEBI" id="CHEBI:194190"/>
        <dbReference type="EC" id="1.1.1.247"/>
    </reaction>
    <physiologicalReaction direction="right-to-left" evidence="8">
        <dbReference type="Rhea" id="RHEA:75137"/>
    </physiologicalReaction>
</comment>
<comment type="catalytic activity">
    <reaction evidence="6">
        <text>neomorphine + NADP(+) = neomorphinone + NADPH + H(+)</text>
        <dbReference type="Rhea" id="RHEA:75971"/>
        <dbReference type="ChEBI" id="CHEBI:15378"/>
        <dbReference type="ChEBI" id="CHEBI:57783"/>
        <dbReference type="ChEBI" id="CHEBI:58349"/>
        <dbReference type="ChEBI" id="CHEBI:194188"/>
        <dbReference type="ChEBI" id="CHEBI:194513"/>
    </reaction>
    <physiologicalReaction direction="right-to-left" evidence="6">
        <dbReference type="Rhea" id="RHEA:75973"/>
    </physiologicalReaction>
</comment>
<feature type="domain" description="NADP-dependent oxidoreductase" evidence="15">
    <location>
        <begin position="38"/>
        <end position="290"/>
    </location>
</feature>
<dbReference type="InterPro" id="IPR036812">
    <property type="entry name" value="NAD(P)_OxRdtase_dom_sf"/>
</dbReference>
<comment type="catalytic activity">
    <reaction evidence="9">
        <text>codeine + NADP(+) = codeinone + NADPH + H(+)</text>
        <dbReference type="Rhea" id="RHEA:19209"/>
        <dbReference type="ChEBI" id="CHEBI:15378"/>
        <dbReference type="ChEBI" id="CHEBI:57783"/>
        <dbReference type="ChEBI" id="CHEBI:57871"/>
        <dbReference type="ChEBI" id="CHEBI:58349"/>
        <dbReference type="ChEBI" id="CHEBI:58473"/>
        <dbReference type="EC" id="1.1.1.247"/>
    </reaction>
    <physiologicalReaction direction="left-to-right" evidence="9">
        <dbReference type="Rhea" id="RHEA:19210"/>
    </physiologicalReaction>
    <physiologicalReaction direction="right-to-left" evidence="9">
        <dbReference type="Rhea" id="RHEA:19211"/>
    </physiologicalReaction>
</comment>
<dbReference type="Pfam" id="PF00248">
    <property type="entry name" value="Aldo_ket_red"/>
    <property type="match status" value="1"/>
</dbReference>
<name>A0AAP0IGC3_9MAGN</name>
<dbReference type="PRINTS" id="PR00069">
    <property type="entry name" value="ALDKETRDTASE"/>
</dbReference>
<dbReference type="AlphaFoldDB" id="A0AAP0IGC3"/>
<proteinExistence type="inferred from homology"/>
<keyword evidence="3" id="KW-0963">Cytoplasm</keyword>
<organism evidence="16 17">
    <name type="scientific">Stephania yunnanensis</name>
    <dbReference type="NCBI Taxonomy" id="152371"/>
    <lineage>
        <taxon>Eukaryota</taxon>
        <taxon>Viridiplantae</taxon>
        <taxon>Streptophyta</taxon>
        <taxon>Embryophyta</taxon>
        <taxon>Tracheophyta</taxon>
        <taxon>Spermatophyta</taxon>
        <taxon>Magnoliopsida</taxon>
        <taxon>Ranunculales</taxon>
        <taxon>Menispermaceae</taxon>
        <taxon>Menispermoideae</taxon>
        <taxon>Cissampelideae</taxon>
        <taxon>Stephania</taxon>
    </lineage>
</organism>
<dbReference type="SUPFAM" id="SSF51430">
    <property type="entry name" value="NAD(P)-linked oxidoreductase"/>
    <property type="match status" value="1"/>
</dbReference>
<dbReference type="PIRSF" id="PIRSF000097">
    <property type="entry name" value="AKR"/>
    <property type="match status" value="1"/>
</dbReference>
<comment type="similarity">
    <text evidence="2">Belongs to the aldo/keto reductase family.</text>
</comment>
<dbReference type="EC" id="1.1.1.247" evidence="11"/>
<dbReference type="InterPro" id="IPR023210">
    <property type="entry name" value="NADP_OxRdtase_dom"/>
</dbReference>
<evidence type="ECO:0000256" key="6">
    <source>
        <dbReference type="ARBA" id="ARBA00050211"/>
    </source>
</evidence>
<dbReference type="GO" id="GO:0009820">
    <property type="term" value="P:alkaloid metabolic process"/>
    <property type="evidence" value="ECO:0007669"/>
    <property type="project" value="UniProtKB-KW"/>
</dbReference>